<dbReference type="InterPro" id="IPR027806">
    <property type="entry name" value="HARBI1_dom"/>
</dbReference>
<comment type="caution">
    <text evidence="5">The sequence shown here is derived from an EMBL/GenBank/DDBJ whole genome shotgun (WGS) entry which is preliminary data.</text>
</comment>
<protein>
    <recommendedName>
        <fullName evidence="4">DDE Tnp4 domain-containing protein</fullName>
    </recommendedName>
</protein>
<dbReference type="Pfam" id="PF13359">
    <property type="entry name" value="DDE_Tnp_4"/>
    <property type="match status" value="1"/>
</dbReference>
<accession>A0AAE1GIN4</accession>
<dbReference type="GO" id="GO:0046872">
    <property type="term" value="F:metal ion binding"/>
    <property type="evidence" value="ECO:0007669"/>
    <property type="project" value="UniProtKB-KW"/>
</dbReference>
<dbReference type="Proteomes" id="UP001286313">
    <property type="component" value="Unassembled WGS sequence"/>
</dbReference>
<evidence type="ECO:0000313" key="6">
    <source>
        <dbReference type="Proteomes" id="UP001286313"/>
    </source>
</evidence>
<name>A0AAE1GIN4_PETCI</name>
<feature type="region of interest" description="Disordered" evidence="3">
    <location>
        <begin position="333"/>
        <end position="380"/>
    </location>
</feature>
<evidence type="ECO:0000256" key="3">
    <source>
        <dbReference type="SAM" id="MobiDB-lite"/>
    </source>
</evidence>
<keyword evidence="6" id="KW-1185">Reference proteome</keyword>
<feature type="region of interest" description="Disordered" evidence="3">
    <location>
        <begin position="292"/>
        <end position="321"/>
    </location>
</feature>
<feature type="compositionally biased region" description="Basic and acidic residues" evidence="3">
    <location>
        <begin position="392"/>
        <end position="405"/>
    </location>
</feature>
<feature type="region of interest" description="Disordered" evidence="3">
    <location>
        <begin position="392"/>
        <end position="421"/>
    </location>
</feature>
<evidence type="ECO:0000256" key="1">
    <source>
        <dbReference type="ARBA" id="ARBA00001968"/>
    </source>
</evidence>
<feature type="compositionally biased region" description="Polar residues" evidence="3">
    <location>
        <begin position="333"/>
        <end position="368"/>
    </location>
</feature>
<dbReference type="AlphaFoldDB" id="A0AAE1GIN4"/>
<evidence type="ECO:0000256" key="2">
    <source>
        <dbReference type="ARBA" id="ARBA00022723"/>
    </source>
</evidence>
<proteinExistence type="predicted"/>
<sequence>MCTSDVKGEFQTGGCFEKLHSAKSYLQISSAYHLQCLYVMLADDAFPLQVNIMKPYSGTHEKGSPKRIYNYRLSRARRVVKNTFGLLASVFRVFRKPMLINVKHAELVSTACVYLHNFLRMSSTSRRLYSPQGSFDLETGDGTVIDGAWRDVISGDTGMVGLQRKPRKPATDAKEGGAEFVDDAETSGMSSHLHTEGPEASQDVEKGTTNDNAKETSKKIAQNNKRRTVDDERAEEAYMILKESLRRDESTIYGEHVACEIRKLNPRVQTIVKHKMNNILFEAAMGKYNNTDQSHQFGFPSPHPSHTSATTSPHDRIACSSSASTPYHQYYSDSSSHEYNMGASRSVTPSTSLCDQAGNMSHKQSIMTPASHESLFESGNDYNTSHIVHEVEESEQNRNEKDKNEFGTPQDVLQNFSQFLS</sequence>
<evidence type="ECO:0000259" key="4">
    <source>
        <dbReference type="Pfam" id="PF13359"/>
    </source>
</evidence>
<feature type="compositionally biased region" description="Basic and acidic residues" evidence="3">
    <location>
        <begin position="193"/>
        <end position="218"/>
    </location>
</feature>
<comment type="cofactor">
    <cofactor evidence="1">
        <name>a divalent metal cation</name>
        <dbReference type="ChEBI" id="CHEBI:60240"/>
    </cofactor>
</comment>
<feature type="domain" description="DDE Tnp4" evidence="4">
    <location>
        <begin position="31"/>
        <end position="117"/>
    </location>
</feature>
<organism evidence="5 6">
    <name type="scientific">Petrolisthes cinctipes</name>
    <name type="common">Flat porcelain crab</name>
    <dbReference type="NCBI Taxonomy" id="88211"/>
    <lineage>
        <taxon>Eukaryota</taxon>
        <taxon>Metazoa</taxon>
        <taxon>Ecdysozoa</taxon>
        <taxon>Arthropoda</taxon>
        <taxon>Crustacea</taxon>
        <taxon>Multicrustacea</taxon>
        <taxon>Malacostraca</taxon>
        <taxon>Eumalacostraca</taxon>
        <taxon>Eucarida</taxon>
        <taxon>Decapoda</taxon>
        <taxon>Pleocyemata</taxon>
        <taxon>Anomura</taxon>
        <taxon>Galatheoidea</taxon>
        <taxon>Porcellanidae</taxon>
        <taxon>Petrolisthes</taxon>
    </lineage>
</organism>
<feature type="region of interest" description="Disordered" evidence="3">
    <location>
        <begin position="185"/>
        <end position="230"/>
    </location>
</feature>
<gene>
    <name evidence="5" type="ORF">Pcinc_003733</name>
</gene>
<evidence type="ECO:0000313" key="5">
    <source>
        <dbReference type="EMBL" id="KAK3892502.1"/>
    </source>
</evidence>
<feature type="compositionally biased region" description="Polar residues" evidence="3">
    <location>
        <begin position="411"/>
        <end position="421"/>
    </location>
</feature>
<keyword evidence="2" id="KW-0479">Metal-binding</keyword>
<reference evidence="5" key="1">
    <citation type="submission" date="2023-10" db="EMBL/GenBank/DDBJ databases">
        <title>Genome assemblies of two species of porcelain crab, Petrolisthes cinctipes and Petrolisthes manimaculis (Anomura: Porcellanidae).</title>
        <authorList>
            <person name="Angst P."/>
        </authorList>
    </citation>
    <scope>NUCLEOTIDE SEQUENCE</scope>
    <source>
        <strain evidence="5">PB745_01</strain>
        <tissue evidence="5">Gill</tissue>
    </source>
</reference>
<dbReference type="EMBL" id="JAWQEG010000259">
    <property type="protein sequence ID" value="KAK3892502.1"/>
    <property type="molecule type" value="Genomic_DNA"/>
</dbReference>